<keyword evidence="4 5" id="KW-0539">Nucleus</keyword>
<dbReference type="PANTHER" id="PTHR12891:SF0">
    <property type="entry name" value="MMS19 NUCLEOTIDE EXCISION REPAIR PROTEIN HOMOLOG"/>
    <property type="match status" value="1"/>
</dbReference>
<dbReference type="GO" id="GO:0051604">
    <property type="term" value="P:protein maturation"/>
    <property type="evidence" value="ECO:0007669"/>
    <property type="project" value="UniProtKB-UniRule"/>
</dbReference>
<name>A0A074W5M0_9PEZI</name>
<dbReference type="GeneID" id="25417776"/>
<dbReference type="GO" id="GO:0016226">
    <property type="term" value="P:iron-sulfur cluster assembly"/>
    <property type="evidence" value="ECO:0007669"/>
    <property type="project" value="UniProtKB-UniRule"/>
</dbReference>
<organism evidence="8 9">
    <name type="scientific">Aureobasidium namibiae CBS 147.97</name>
    <dbReference type="NCBI Taxonomy" id="1043004"/>
    <lineage>
        <taxon>Eukaryota</taxon>
        <taxon>Fungi</taxon>
        <taxon>Dikarya</taxon>
        <taxon>Ascomycota</taxon>
        <taxon>Pezizomycotina</taxon>
        <taxon>Dothideomycetes</taxon>
        <taxon>Dothideomycetidae</taxon>
        <taxon>Dothideales</taxon>
        <taxon>Saccotheciaceae</taxon>
        <taxon>Aureobasidium</taxon>
    </lineage>
</organism>
<keyword evidence="3" id="KW-0677">Repeat</keyword>
<evidence type="ECO:0000256" key="1">
    <source>
        <dbReference type="ARBA" id="ARBA00004123"/>
    </source>
</evidence>
<comment type="similarity">
    <text evidence="2 5">Belongs to the MET18/MMS19 family.</text>
</comment>
<evidence type="ECO:0000256" key="4">
    <source>
        <dbReference type="ARBA" id="ARBA00023242"/>
    </source>
</evidence>
<feature type="domain" description="MMS19 N-terminal" evidence="7">
    <location>
        <begin position="40"/>
        <end position="306"/>
    </location>
</feature>
<dbReference type="RefSeq" id="XP_013422312.1">
    <property type="nucleotide sequence ID" value="XM_013566858.1"/>
</dbReference>
<comment type="subcellular location">
    <subcellularLocation>
        <location evidence="1 5">Nucleus</location>
    </subcellularLocation>
</comment>
<keyword evidence="9" id="KW-1185">Reference proteome</keyword>
<sequence length="1020" mass="111839">MSDIQLYLVEADKNKDEARRLAARSADALANGDLKLVQLIENAGEYINHEDPSMRIKSLSYLADVLEQVAPKVLKGQQRNLLCGFILTRVADDTEGTGHCARALMALEKLGKWDSETAANIANTFVSDSQTLRDHKLQSERFTILQLLDLLLRNYRKALKDLHNDDHDFLARFITYFDGEKDPRNLMVVFSILQVPMTEWDLGPHAQDLFDSVFNYFPITFKPPPGDPYGITAQDLKGRLQDCISASSDFAPYSFPALLDKLDSSSINTKRDVLAAVKGCVNNYEPTTISLYSVTLWDSLKFEILNVEEEDLAQEALAILAAIANQLSKVQEGALTAYLKPVIKECNEHLEDAPTKQSQAAGRIINSIAKTSPELANTMTKATLPHLFELFQSSESIAKRRGLIEVLNSLISATKDVSDQWMIYNTEGILVADRADESALRDWSAEALEAMLRAVVNAPKSEVSFRLFAIAGLIGMIKIPKLLADSDVSRIIESFTDIIIQERSATNSEVEGAAISGLAVAAHHSPIVTSEKALPTFLAELPDNPTTGTGYEKILEAFTKLSTETQVFDTIVLRLKNKLQAALHQQANITYIHALLMAILFAFSNGSPGTEDGIIKFSYFSDIAKPLLDQALGLSEGTSRSLSDHTSTDIIGRISNIILKPQTMHLQNQVLAEYESAFNSFGKDTSDAYSKAAVIASLHLNAAFQRESMTPESATNLLGALARTANSQSTLPAVQLSALRQTALVVNKFIPPADLEQALVNTSTDVASLLGQTRSSESIILAFSVVKGLLIQGKSNKYTTAYLQSLLELLSDTTFGSVAARGFVTILAPDDILSKENHCYVSGLYKQKTFNQTVPAISASSKSADSAVKPNYLVALSGILRWLPYTIIENSLSTLVLLLLQSLDLQDQTHQDVKSATLVSLETVITQNASALFEHASSLISRLLACTAAPDNTPQVRKAALRCLTLLPTQFKREAVVPYRRQVVKRLMGCLDDGKRAVRTEAVRCRTAWLGLDQEDSDEE</sequence>
<dbReference type="InterPro" id="IPR024687">
    <property type="entry name" value="MMS19_C"/>
</dbReference>
<dbReference type="AlphaFoldDB" id="A0A074W5M0"/>
<keyword evidence="5" id="KW-0227">DNA damage</keyword>
<evidence type="ECO:0000313" key="8">
    <source>
        <dbReference type="EMBL" id="KEQ68123.1"/>
    </source>
</evidence>
<dbReference type="GO" id="GO:0005634">
    <property type="term" value="C:nucleus"/>
    <property type="evidence" value="ECO:0007669"/>
    <property type="project" value="UniProtKB-SubCell"/>
</dbReference>
<dbReference type="Proteomes" id="UP000027730">
    <property type="component" value="Unassembled WGS sequence"/>
</dbReference>
<dbReference type="Pfam" id="PF14500">
    <property type="entry name" value="MMS19_N"/>
    <property type="match status" value="1"/>
</dbReference>
<gene>
    <name evidence="8" type="ORF">M436DRAFT_86652</name>
</gene>
<dbReference type="OrthoDB" id="342900at2759"/>
<evidence type="ECO:0000256" key="2">
    <source>
        <dbReference type="ARBA" id="ARBA00009340"/>
    </source>
</evidence>
<proteinExistence type="inferred from homology"/>
<dbReference type="Gene3D" id="1.25.10.10">
    <property type="entry name" value="Leucine-rich Repeat Variant"/>
    <property type="match status" value="2"/>
</dbReference>
<protein>
    <recommendedName>
        <fullName evidence="5">MMS19 nucleotide excision repair protein</fullName>
    </recommendedName>
</protein>
<feature type="domain" description="MMS19 C-terminal" evidence="6">
    <location>
        <begin position="554"/>
        <end position="968"/>
    </location>
</feature>
<accession>A0A074W5M0</accession>
<dbReference type="EMBL" id="KL584738">
    <property type="protein sequence ID" value="KEQ68123.1"/>
    <property type="molecule type" value="Genomic_DNA"/>
</dbReference>
<dbReference type="GO" id="GO:0097361">
    <property type="term" value="C:cytosolic [4Fe-4S] assembly targeting complex"/>
    <property type="evidence" value="ECO:0007669"/>
    <property type="project" value="UniProtKB-UniRule"/>
</dbReference>
<reference evidence="8 9" key="1">
    <citation type="journal article" date="2014" name="BMC Genomics">
        <title>Genome sequencing of four Aureobasidium pullulans varieties: biotechnological potential, stress tolerance, and description of new species.</title>
        <authorList>
            <person name="Gostin Ar C."/>
            <person name="Ohm R.A."/>
            <person name="Kogej T."/>
            <person name="Sonjak S."/>
            <person name="Turk M."/>
            <person name="Zajc J."/>
            <person name="Zalar P."/>
            <person name="Grube M."/>
            <person name="Sun H."/>
            <person name="Han J."/>
            <person name="Sharma A."/>
            <person name="Chiniquy J."/>
            <person name="Ngan C.Y."/>
            <person name="Lipzen A."/>
            <person name="Barry K."/>
            <person name="Grigoriev I.V."/>
            <person name="Gunde-Cimerman N."/>
        </authorList>
    </citation>
    <scope>NUCLEOTIDE SEQUENCE [LARGE SCALE GENOMIC DNA]</scope>
    <source>
        <strain evidence="8 9">CBS 147.97</strain>
    </source>
</reference>
<keyword evidence="5" id="KW-0234">DNA repair</keyword>
<comment type="function">
    <text evidence="5">Key component of the cytosolic iron-sulfur protein assembly (CIA) complex, a multiprotein complex that mediates the incorporation of iron-sulfur cluster into apoproteins specifically involved in DNA metabolism and genomic integrity. In the CIA complex, MMS19 acts as an adapter between early-acting CIA components and a subset of cellular target iron-sulfur proteins.</text>
</comment>
<evidence type="ECO:0000256" key="3">
    <source>
        <dbReference type="ARBA" id="ARBA00022737"/>
    </source>
</evidence>
<dbReference type="STRING" id="1043004.A0A074W5M0"/>
<dbReference type="InterPro" id="IPR029240">
    <property type="entry name" value="MMS19_N"/>
</dbReference>
<dbReference type="Pfam" id="PF12460">
    <property type="entry name" value="MMS19_C"/>
    <property type="match status" value="1"/>
</dbReference>
<dbReference type="PANTHER" id="PTHR12891">
    <property type="entry name" value="DNA REPAIR/TRANSCRIPTION PROTEIN MET18/MMS19"/>
    <property type="match status" value="1"/>
</dbReference>
<evidence type="ECO:0000256" key="5">
    <source>
        <dbReference type="RuleBase" id="RU367072"/>
    </source>
</evidence>
<dbReference type="HOGENOM" id="CLU_005943_1_0_1"/>
<evidence type="ECO:0000259" key="7">
    <source>
        <dbReference type="Pfam" id="PF14500"/>
    </source>
</evidence>
<evidence type="ECO:0000313" key="9">
    <source>
        <dbReference type="Proteomes" id="UP000027730"/>
    </source>
</evidence>
<dbReference type="InterPro" id="IPR016024">
    <property type="entry name" value="ARM-type_fold"/>
</dbReference>
<dbReference type="GO" id="GO:0006281">
    <property type="term" value="P:DNA repair"/>
    <property type="evidence" value="ECO:0007669"/>
    <property type="project" value="UniProtKB-UniRule"/>
</dbReference>
<dbReference type="InterPro" id="IPR039920">
    <property type="entry name" value="MMS19"/>
</dbReference>
<dbReference type="InterPro" id="IPR011989">
    <property type="entry name" value="ARM-like"/>
</dbReference>
<evidence type="ECO:0000259" key="6">
    <source>
        <dbReference type="Pfam" id="PF12460"/>
    </source>
</evidence>
<dbReference type="SUPFAM" id="SSF48371">
    <property type="entry name" value="ARM repeat"/>
    <property type="match status" value="1"/>
</dbReference>